<keyword evidence="1" id="KW-0732">Signal</keyword>
<dbReference type="PANTHER" id="PTHR31297">
    <property type="entry name" value="GLUCAN ENDO-1,6-BETA-GLUCOSIDASE B"/>
    <property type="match status" value="1"/>
</dbReference>
<reference evidence="6 7" key="1">
    <citation type="submission" date="2016-04" db="EMBL/GenBank/DDBJ databases">
        <title>Complete genome sequence and analysis of deep-sea sediment isolate, Amycolatopsis sp. WP1.</title>
        <authorList>
            <person name="Wang H."/>
            <person name="Chen S."/>
            <person name="Wu Q."/>
        </authorList>
    </citation>
    <scope>NUCLEOTIDE SEQUENCE [LARGE SCALE GENOMIC DNA]</scope>
    <source>
        <strain evidence="6 7">WP1</strain>
    </source>
</reference>
<proteinExistence type="inferred from homology"/>
<keyword evidence="7" id="KW-1185">Reference proteome</keyword>
<dbReference type="InterPro" id="IPR017853">
    <property type="entry name" value="GH"/>
</dbReference>
<name>A0A344LJJ8_9PSEU</name>
<dbReference type="AlphaFoldDB" id="A0A344LJJ8"/>
<feature type="domain" description="Glycoside hydrolase family 5" evidence="5">
    <location>
        <begin position="34"/>
        <end position="284"/>
    </location>
</feature>
<gene>
    <name evidence="6" type="ORF">A4R43_02425</name>
</gene>
<comment type="similarity">
    <text evidence="4">Belongs to the glycosyl hydrolase 5 (cellulase A) family.</text>
</comment>
<evidence type="ECO:0000313" key="7">
    <source>
        <dbReference type="Proteomes" id="UP000250434"/>
    </source>
</evidence>
<evidence type="ECO:0000313" key="6">
    <source>
        <dbReference type="EMBL" id="AXB48222.1"/>
    </source>
</evidence>
<dbReference type="OrthoDB" id="9800955at2"/>
<organism evidence="6 7">
    <name type="scientific">Amycolatopsis albispora</name>
    <dbReference type="NCBI Taxonomy" id="1804986"/>
    <lineage>
        <taxon>Bacteria</taxon>
        <taxon>Bacillati</taxon>
        <taxon>Actinomycetota</taxon>
        <taxon>Actinomycetes</taxon>
        <taxon>Pseudonocardiales</taxon>
        <taxon>Pseudonocardiaceae</taxon>
        <taxon>Amycolatopsis</taxon>
    </lineage>
</organism>
<evidence type="ECO:0000256" key="4">
    <source>
        <dbReference type="RuleBase" id="RU361153"/>
    </source>
</evidence>
<dbReference type="GO" id="GO:0009251">
    <property type="term" value="P:glucan catabolic process"/>
    <property type="evidence" value="ECO:0007669"/>
    <property type="project" value="TreeGrafter"/>
</dbReference>
<dbReference type="InterPro" id="IPR001547">
    <property type="entry name" value="Glyco_hydro_5"/>
</dbReference>
<dbReference type="Proteomes" id="UP000250434">
    <property type="component" value="Chromosome"/>
</dbReference>
<evidence type="ECO:0000259" key="5">
    <source>
        <dbReference type="Pfam" id="PF00150"/>
    </source>
</evidence>
<dbReference type="GO" id="GO:0005576">
    <property type="term" value="C:extracellular region"/>
    <property type="evidence" value="ECO:0007669"/>
    <property type="project" value="TreeGrafter"/>
</dbReference>
<dbReference type="GO" id="GO:0009986">
    <property type="term" value="C:cell surface"/>
    <property type="evidence" value="ECO:0007669"/>
    <property type="project" value="TreeGrafter"/>
</dbReference>
<protein>
    <submittedName>
        <fullName evidence="6">Endoglucanase</fullName>
    </submittedName>
</protein>
<dbReference type="EMBL" id="CP015163">
    <property type="protein sequence ID" value="AXB48222.1"/>
    <property type="molecule type" value="Genomic_DNA"/>
</dbReference>
<dbReference type="PANTHER" id="PTHR31297:SF17">
    <property type="entry name" value="ENDOGLUCANASE"/>
    <property type="match status" value="1"/>
</dbReference>
<accession>A0A344LJJ8</accession>
<dbReference type="InterPro" id="IPR050386">
    <property type="entry name" value="Glycosyl_hydrolase_5"/>
</dbReference>
<dbReference type="KEGG" id="aab:A4R43_02425"/>
<keyword evidence="2 4" id="KW-0378">Hydrolase</keyword>
<evidence type="ECO:0000256" key="2">
    <source>
        <dbReference type="ARBA" id="ARBA00022801"/>
    </source>
</evidence>
<dbReference type="RefSeq" id="WP_113697298.1">
    <property type="nucleotide sequence ID" value="NZ_CP015163.1"/>
</dbReference>
<dbReference type="Gene3D" id="3.20.20.80">
    <property type="entry name" value="Glycosidases"/>
    <property type="match status" value="1"/>
</dbReference>
<dbReference type="SUPFAM" id="SSF51445">
    <property type="entry name" value="(Trans)glycosidases"/>
    <property type="match status" value="1"/>
</dbReference>
<evidence type="ECO:0000256" key="1">
    <source>
        <dbReference type="ARBA" id="ARBA00022729"/>
    </source>
</evidence>
<evidence type="ECO:0000256" key="3">
    <source>
        <dbReference type="ARBA" id="ARBA00023295"/>
    </source>
</evidence>
<sequence length="308" mass="34788">MPRSFSSVTLGAGINLGNALDTADEHALGLPRRYFDEIKAAGFDTIRLPVAWSAHAEQAAPYTIREDFFQRVDQAVDQALARDLNVVLNVHHYHELNHVPDAQTDRFLALWRQIAPRYVDRPELLHFELLNEPRAAMTAQRWNALLSQALAAVRESSPERAVLIGPAEMNDISALSKLELPDDDHLVATVHYYAPFEFTHQGAPWVENSAPWLGTTWGGEADRKTVSEDLAVAAAWADAHAVPLFIGEFGAYERADMDSRVRWTAWVRAEAERLRIGWAYWEFGTDFGAYARETDTWREPLRRALIAE</sequence>
<dbReference type="Pfam" id="PF00150">
    <property type="entry name" value="Cellulase"/>
    <property type="match status" value="1"/>
</dbReference>
<keyword evidence="3 4" id="KW-0326">Glycosidase</keyword>
<dbReference type="GO" id="GO:0008422">
    <property type="term" value="F:beta-glucosidase activity"/>
    <property type="evidence" value="ECO:0007669"/>
    <property type="project" value="TreeGrafter"/>
</dbReference>